<dbReference type="PANTHER" id="PTHR37542">
    <property type="entry name" value="HELO DOMAIN-CONTAINING PROTEIN-RELATED"/>
    <property type="match status" value="1"/>
</dbReference>
<dbReference type="Proteomes" id="UP000799444">
    <property type="component" value="Unassembled WGS sequence"/>
</dbReference>
<dbReference type="SUPFAM" id="SSF56112">
    <property type="entry name" value="Protein kinase-like (PK-like)"/>
    <property type="match status" value="1"/>
</dbReference>
<proteinExistence type="predicted"/>
<feature type="region of interest" description="Disordered" evidence="1">
    <location>
        <begin position="591"/>
        <end position="658"/>
    </location>
</feature>
<dbReference type="EMBL" id="ML996174">
    <property type="protein sequence ID" value="KAF2732632.1"/>
    <property type="molecule type" value="Genomic_DNA"/>
</dbReference>
<sequence length="1410" mass="157071">METISSLPRRLTQLYSDTKKSCDAVIEQDTPGTQPEVNALHRKYRIQKDRLIAWGLEWSDNTTGKQGEDIEESVERAGFTGTVTSVLGTIKDILDEAERMQPPAPVGVRGKASGEKGGNRQPALTSWAASDSTRYEDLAKDLTSSIDILYDLSRARRSQRPSPFGPIQGAKAVSEPSKGHAPFLSAAYNASDLTLINPATIPVNAPAPSTSPHNNLPPKLDPSDLILPQEEPPPYESVGVSSSIRVIGRLRQKHSSTNPWKTDGSKTVETPVLVEYATFDSAYRATEVPLPTDRLEALLSILDRLASEQSFHGTLKCFGYFEDPKQPRFGLVFQLPSFVHSGVADSQKNVDELRPVTLLSVLQTGSKSLHNSNSATPPLEDRFRLAFTLALTFSKVHGDHFVHKEVNSSNILVFRKNRRQSANSRALQYALRSPVICSFDLFSEFDIEPNNTMQPLNIYRHPEDPKSTGDKSQKYGPQFDLYSLGLILLEIGLWQPLSDLWKAKYTLADFKQRVEEVYIRRLASKCGTAYMQAVRDCFWATDRIAHGSESLQNFSQLYNQILIRLQRCCLLDEVDQGLEWGGDLSSGSMAPLKHKSMTSAQASEVPPSPSSIRSPKRWMEKGVQILERNKSVSKSPKGSPNPNISRSPSTRSQHSIRKSISHSLDKIMSPKEESSHAMDWVPAPESDPMEDSATLVASTKAPSEYFPDDGGSFYSEHDKKPVSLKDYKAKITFIQQLWRQRKANRTNTIHALVSSSTHSWPQARLGLPAAESEEVEVRPVTPVQQLGGVITSDICIETKMDAPKPKLRLHPVKFPPRIVDEWHTTMLPRLERLMERALKDSDETVSIDLVAIGETQATARPTIFVTCTSAPKVKAVLARRFRYDDSTYDLKVRRGKVRRSKLNRPSRKRRPPHRSMVNTDTNGDQHVVNPYHQQRPLCGASIGAFRGEHLPPVSFGGVILVDDEPLGMSVHHLLDAPSDDESEAGDEPISPNDPTLSSAHGNAWLMGMASQPGVQIAPNSPMPMWDLEISDDEGDLKMDDDDDDMSFDLSSDSEFDSEDDECEEDLADSNASRATVGDIDGVLFGEGDEIKITQPAIDDVDEDFFPSEEDRDDDHLDSHELGYVHASSGIRRWKRDGIIHEIDWALLKLNDERLQPYNLVQGGRRYCLSRQMEQDQQDILAKLEHPVCRRQFAPEEDEYPNGVATADNLGGMNVHCFGRTTGLQGGMVGAVMSSVRIYRRKTFSRSWHVVGNFGVGGDSGAWVIQNRTHHVIGHVLAWCERNNIAYICPMEVLLEDIKRTLKAKRIYLPGSVDETKYLSNHSKPLRIEGKRDVEVREGVVEELEMAVEGLGIVDSAVDMRGMGSERGARRSRLLPLIQTSGESDKENIPALRVRKEERGGPLDMSMVAVP</sequence>
<feature type="region of interest" description="Disordered" evidence="1">
    <location>
        <begin position="896"/>
        <end position="925"/>
    </location>
</feature>
<feature type="compositionally biased region" description="Basic residues" evidence="1">
    <location>
        <begin position="896"/>
        <end position="913"/>
    </location>
</feature>
<feature type="domain" description="DUF7580" evidence="2">
    <location>
        <begin position="348"/>
        <end position="546"/>
    </location>
</feature>
<evidence type="ECO:0000313" key="4">
    <source>
        <dbReference type="Proteomes" id="UP000799444"/>
    </source>
</evidence>
<dbReference type="InterPro" id="IPR011009">
    <property type="entry name" value="Kinase-like_dom_sf"/>
</dbReference>
<name>A0A9P4QRT2_9PLEO</name>
<dbReference type="PANTHER" id="PTHR37542:SF2">
    <property type="entry name" value="PROTEIN KINASE DOMAIN-CONTAINING PROTEIN"/>
    <property type="match status" value="1"/>
</dbReference>
<feature type="region of interest" description="Disordered" evidence="1">
    <location>
        <begin position="976"/>
        <end position="999"/>
    </location>
</feature>
<feature type="region of interest" description="Disordered" evidence="1">
    <location>
        <begin position="103"/>
        <end position="130"/>
    </location>
</feature>
<accession>A0A9P4QRT2</accession>
<dbReference type="Gene3D" id="1.10.510.10">
    <property type="entry name" value="Transferase(Phosphotransferase) domain 1"/>
    <property type="match status" value="1"/>
</dbReference>
<evidence type="ECO:0000259" key="2">
    <source>
        <dbReference type="Pfam" id="PF24476"/>
    </source>
</evidence>
<dbReference type="OrthoDB" id="5418235at2759"/>
<organism evidence="3 4">
    <name type="scientific">Polyplosphaeria fusca</name>
    <dbReference type="NCBI Taxonomy" id="682080"/>
    <lineage>
        <taxon>Eukaryota</taxon>
        <taxon>Fungi</taxon>
        <taxon>Dikarya</taxon>
        <taxon>Ascomycota</taxon>
        <taxon>Pezizomycotina</taxon>
        <taxon>Dothideomycetes</taxon>
        <taxon>Pleosporomycetidae</taxon>
        <taxon>Pleosporales</taxon>
        <taxon>Tetraplosphaeriaceae</taxon>
        <taxon>Polyplosphaeria</taxon>
    </lineage>
</organism>
<dbReference type="InterPro" id="IPR056002">
    <property type="entry name" value="DUF7580"/>
</dbReference>
<dbReference type="Pfam" id="PF24476">
    <property type="entry name" value="DUF7580"/>
    <property type="match status" value="1"/>
</dbReference>
<protein>
    <recommendedName>
        <fullName evidence="2">DUF7580 domain-containing protein</fullName>
    </recommendedName>
</protein>
<keyword evidence="4" id="KW-1185">Reference proteome</keyword>
<reference evidence="3" key="1">
    <citation type="journal article" date="2020" name="Stud. Mycol.">
        <title>101 Dothideomycetes genomes: a test case for predicting lifestyles and emergence of pathogens.</title>
        <authorList>
            <person name="Haridas S."/>
            <person name="Albert R."/>
            <person name="Binder M."/>
            <person name="Bloem J."/>
            <person name="Labutti K."/>
            <person name="Salamov A."/>
            <person name="Andreopoulos B."/>
            <person name="Baker S."/>
            <person name="Barry K."/>
            <person name="Bills G."/>
            <person name="Bluhm B."/>
            <person name="Cannon C."/>
            <person name="Castanera R."/>
            <person name="Culley D."/>
            <person name="Daum C."/>
            <person name="Ezra D."/>
            <person name="Gonzalez J."/>
            <person name="Henrissat B."/>
            <person name="Kuo A."/>
            <person name="Liang C."/>
            <person name="Lipzen A."/>
            <person name="Lutzoni F."/>
            <person name="Magnuson J."/>
            <person name="Mondo S."/>
            <person name="Nolan M."/>
            <person name="Ohm R."/>
            <person name="Pangilinan J."/>
            <person name="Park H.-J."/>
            <person name="Ramirez L."/>
            <person name="Alfaro M."/>
            <person name="Sun H."/>
            <person name="Tritt A."/>
            <person name="Yoshinaga Y."/>
            <person name="Zwiers L.-H."/>
            <person name="Turgeon B."/>
            <person name="Goodwin S."/>
            <person name="Spatafora J."/>
            <person name="Crous P."/>
            <person name="Grigoriev I."/>
        </authorList>
    </citation>
    <scope>NUCLEOTIDE SEQUENCE</scope>
    <source>
        <strain evidence="3">CBS 125425</strain>
    </source>
</reference>
<feature type="compositionally biased region" description="Acidic residues" evidence="1">
    <location>
        <begin position="977"/>
        <end position="986"/>
    </location>
</feature>
<feature type="region of interest" description="Disordered" evidence="1">
    <location>
        <begin position="1032"/>
        <end position="1059"/>
    </location>
</feature>
<feature type="compositionally biased region" description="Polar residues" evidence="1">
    <location>
        <begin position="632"/>
        <end position="653"/>
    </location>
</feature>
<evidence type="ECO:0000256" key="1">
    <source>
        <dbReference type="SAM" id="MobiDB-lite"/>
    </source>
</evidence>
<evidence type="ECO:0000313" key="3">
    <source>
        <dbReference type="EMBL" id="KAF2732632.1"/>
    </source>
</evidence>
<gene>
    <name evidence="3" type="ORF">EJ04DRAFT_469890</name>
</gene>
<comment type="caution">
    <text evidence="3">The sequence shown here is derived from an EMBL/GenBank/DDBJ whole genome shotgun (WGS) entry which is preliminary data.</text>
</comment>